<dbReference type="Pfam" id="PF11929">
    <property type="entry name" value="DUF3447"/>
    <property type="match status" value="1"/>
</dbReference>
<dbReference type="PANTHER" id="PTHR24159:SF5">
    <property type="entry name" value="ANK_REP_REGION DOMAIN-CONTAINING PROTEIN"/>
    <property type="match status" value="1"/>
</dbReference>
<sequence>MLSSWLPKGKMVRVSDKTPTEEINYHNRASKMINELNSDNIFIAFSEITNFIKKYKMSVQYALSLIDSFSHIRPNDIKLFTELYFKLSNYFSCIIKPKNEKLTTLLHYKGLKFENFEPKINEEEILNIYPTESPLYYIVWDKVDELKSNFPNIEIDQKINEITPFDCAIKYGSKLCFNFMKSLGAKYTDESAKYAIQGGNKDIFMQMIEDGKSFDNMINIALDYHNYEIADYIKSKYGQTFDSNAESMDAGNDDINSFLLANGGKINEIYIIFLFISIIDL</sequence>
<evidence type="ECO:0000259" key="1">
    <source>
        <dbReference type="Pfam" id="PF11929"/>
    </source>
</evidence>
<gene>
    <name evidence="2" type="ORF">TVAG_269310</name>
</gene>
<dbReference type="PANTHER" id="PTHR24159">
    <property type="match status" value="1"/>
</dbReference>
<dbReference type="SMR" id="A2EG44"/>
<dbReference type="SUPFAM" id="SSF48403">
    <property type="entry name" value="Ankyrin repeat"/>
    <property type="match status" value="1"/>
</dbReference>
<dbReference type="InParanoid" id="A2EG44"/>
<dbReference type="InterPro" id="IPR036770">
    <property type="entry name" value="Ankyrin_rpt-contain_sf"/>
</dbReference>
<proteinExistence type="predicted"/>
<dbReference type="EMBL" id="DS113379">
    <property type="protein sequence ID" value="EAY08405.1"/>
    <property type="molecule type" value="Genomic_DNA"/>
</dbReference>
<reference evidence="2" key="2">
    <citation type="journal article" date="2007" name="Science">
        <title>Draft genome sequence of the sexually transmitted pathogen Trichomonas vaginalis.</title>
        <authorList>
            <person name="Carlton J.M."/>
            <person name="Hirt R.P."/>
            <person name="Silva J.C."/>
            <person name="Delcher A.L."/>
            <person name="Schatz M."/>
            <person name="Zhao Q."/>
            <person name="Wortman J.R."/>
            <person name="Bidwell S.L."/>
            <person name="Alsmark U.C.M."/>
            <person name="Besteiro S."/>
            <person name="Sicheritz-Ponten T."/>
            <person name="Noel C.J."/>
            <person name="Dacks J.B."/>
            <person name="Foster P.G."/>
            <person name="Simillion C."/>
            <person name="Van de Peer Y."/>
            <person name="Miranda-Saavedra D."/>
            <person name="Barton G.J."/>
            <person name="Westrop G.D."/>
            <person name="Mueller S."/>
            <person name="Dessi D."/>
            <person name="Fiori P.L."/>
            <person name="Ren Q."/>
            <person name="Paulsen I."/>
            <person name="Zhang H."/>
            <person name="Bastida-Corcuera F.D."/>
            <person name="Simoes-Barbosa A."/>
            <person name="Brown M.T."/>
            <person name="Hayes R.D."/>
            <person name="Mukherjee M."/>
            <person name="Okumura C.Y."/>
            <person name="Schneider R."/>
            <person name="Smith A.J."/>
            <person name="Vanacova S."/>
            <person name="Villalvazo M."/>
            <person name="Haas B.J."/>
            <person name="Pertea M."/>
            <person name="Feldblyum T.V."/>
            <person name="Utterback T.R."/>
            <person name="Shu C.L."/>
            <person name="Osoegawa K."/>
            <person name="de Jong P.J."/>
            <person name="Hrdy I."/>
            <person name="Horvathova L."/>
            <person name="Zubacova Z."/>
            <person name="Dolezal P."/>
            <person name="Malik S.B."/>
            <person name="Logsdon J.M. Jr."/>
            <person name="Henze K."/>
            <person name="Gupta A."/>
            <person name="Wang C.C."/>
            <person name="Dunne R.L."/>
            <person name="Upcroft J.A."/>
            <person name="Upcroft P."/>
            <person name="White O."/>
            <person name="Salzberg S.L."/>
            <person name="Tang P."/>
            <person name="Chiu C.-H."/>
            <person name="Lee Y.-S."/>
            <person name="Embley T.M."/>
            <person name="Coombs G.H."/>
            <person name="Mottram J.C."/>
            <person name="Tachezy J."/>
            <person name="Fraser-Liggett C.M."/>
            <person name="Johnson P.J."/>
        </authorList>
    </citation>
    <scope>NUCLEOTIDE SEQUENCE [LARGE SCALE GENOMIC DNA]</scope>
    <source>
        <strain evidence="2">G3</strain>
    </source>
</reference>
<dbReference type="AlphaFoldDB" id="A2EG44"/>
<name>A2EG44_TRIV3</name>
<evidence type="ECO:0000313" key="2">
    <source>
        <dbReference type="EMBL" id="EAY08405.1"/>
    </source>
</evidence>
<dbReference type="RefSeq" id="XP_001320628.1">
    <property type="nucleotide sequence ID" value="XM_001320593.1"/>
</dbReference>
<reference evidence="2" key="1">
    <citation type="submission" date="2006-10" db="EMBL/GenBank/DDBJ databases">
        <authorList>
            <person name="Amadeo P."/>
            <person name="Zhao Q."/>
            <person name="Wortman J."/>
            <person name="Fraser-Liggett C."/>
            <person name="Carlton J."/>
        </authorList>
    </citation>
    <scope>NUCLEOTIDE SEQUENCE</scope>
    <source>
        <strain evidence="2">G3</strain>
    </source>
</reference>
<feature type="domain" description="DUF3447" evidence="1">
    <location>
        <begin position="186"/>
        <end position="242"/>
    </location>
</feature>
<dbReference type="InterPro" id="IPR020683">
    <property type="entry name" value="DUF3447"/>
</dbReference>
<keyword evidence="3" id="KW-1185">Reference proteome</keyword>
<organism evidence="2 3">
    <name type="scientific">Trichomonas vaginalis (strain ATCC PRA-98 / G3)</name>
    <dbReference type="NCBI Taxonomy" id="412133"/>
    <lineage>
        <taxon>Eukaryota</taxon>
        <taxon>Metamonada</taxon>
        <taxon>Parabasalia</taxon>
        <taxon>Trichomonadida</taxon>
        <taxon>Trichomonadidae</taxon>
        <taxon>Trichomonas</taxon>
    </lineage>
</organism>
<evidence type="ECO:0000313" key="3">
    <source>
        <dbReference type="Proteomes" id="UP000001542"/>
    </source>
</evidence>
<dbReference type="VEuPathDB" id="TrichDB:TVAGG3_0841740"/>
<accession>A2EG44</accession>
<dbReference type="Proteomes" id="UP000001542">
    <property type="component" value="Unassembled WGS sequence"/>
</dbReference>
<dbReference type="KEGG" id="tva:4766304"/>
<dbReference type="VEuPathDB" id="TrichDB:TVAG_269310"/>
<protein>
    <recommendedName>
        <fullName evidence="1">DUF3447 domain-containing protein</fullName>
    </recommendedName>
</protein>